<organism evidence="1 2">
    <name type="scientific">Sorghum bicolor</name>
    <name type="common">Sorghum</name>
    <name type="synonym">Sorghum vulgare</name>
    <dbReference type="NCBI Taxonomy" id="4558"/>
    <lineage>
        <taxon>Eukaryota</taxon>
        <taxon>Viridiplantae</taxon>
        <taxon>Streptophyta</taxon>
        <taxon>Embryophyta</taxon>
        <taxon>Tracheophyta</taxon>
        <taxon>Spermatophyta</taxon>
        <taxon>Magnoliopsida</taxon>
        <taxon>Liliopsida</taxon>
        <taxon>Poales</taxon>
        <taxon>Poaceae</taxon>
        <taxon>PACMAD clade</taxon>
        <taxon>Panicoideae</taxon>
        <taxon>Andropogonodae</taxon>
        <taxon>Andropogoneae</taxon>
        <taxon>Sorghinae</taxon>
        <taxon>Sorghum</taxon>
    </lineage>
</organism>
<evidence type="ECO:0000313" key="1">
    <source>
        <dbReference type="EMBL" id="KXG25040.1"/>
    </source>
</evidence>
<evidence type="ECO:0000313" key="2">
    <source>
        <dbReference type="Proteomes" id="UP000000768"/>
    </source>
</evidence>
<dbReference type="AlphaFoldDB" id="A0A1B6PH84"/>
<dbReference type="EMBL" id="CM000766">
    <property type="protein sequence ID" value="KXG25040.1"/>
    <property type="molecule type" value="Genomic_DNA"/>
</dbReference>
<proteinExistence type="predicted"/>
<keyword evidence="2" id="KW-1185">Reference proteome</keyword>
<dbReference type="Gramene" id="KXG25040">
    <property type="protein sequence ID" value="KXG25040"/>
    <property type="gene ID" value="SORBI_3007G112700"/>
</dbReference>
<protein>
    <submittedName>
        <fullName evidence="1">Uncharacterized protein</fullName>
    </submittedName>
</protein>
<dbReference type="InParanoid" id="A0A1B6PH84"/>
<name>A0A1B6PH84_SORBI</name>
<reference evidence="1 2" key="1">
    <citation type="journal article" date="2009" name="Nature">
        <title>The Sorghum bicolor genome and the diversification of grasses.</title>
        <authorList>
            <person name="Paterson A.H."/>
            <person name="Bowers J.E."/>
            <person name="Bruggmann R."/>
            <person name="Dubchak I."/>
            <person name="Grimwood J."/>
            <person name="Gundlach H."/>
            <person name="Haberer G."/>
            <person name="Hellsten U."/>
            <person name="Mitros T."/>
            <person name="Poliakov A."/>
            <person name="Schmutz J."/>
            <person name="Spannagl M."/>
            <person name="Tang H."/>
            <person name="Wang X."/>
            <person name="Wicker T."/>
            <person name="Bharti A.K."/>
            <person name="Chapman J."/>
            <person name="Feltus F.A."/>
            <person name="Gowik U."/>
            <person name="Grigoriev I.V."/>
            <person name="Lyons E."/>
            <person name="Maher C.A."/>
            <person name="Martis M."/>
            <person name="Narechania A."/>
            <person name="Otillar R.P."/>
            <person name="Penning B.W."/>
            <person name="Salamov A.A."/>
            <person name="Wang Y."/>
            <person name="Zhang L."/>
            <person name="Carpita N.C."/>
            <person name="Freeling M."/>
            <person name="Gingle A.R."/>
            <person name="Hash C.T."/>
            <person name="Keller B."/>
            <person name="Klein P."/>
            <person name="Kresovich S."/>
            <person name="McCann M.C."/>
            <person name="Ming R."/>
            <person name="Peterson D.G."/>
            <person name="Mehboob-ur-Rahman"/>
            <person name="Ware D."/>
            <person name="Westhoff P."/>
            <person name="Mayer K.F."/>
            <person name="Messing J."/>
            <person name="Rokhsar D.S."/>
        </authorList>
    </citation>
    <scope>NUCLEOTIDE SEQUENCE [LARGE SCALE GENOMIC DNA]</scope>
    <source>
        <strain evidence="2">cv. BTx623</strain>
    </source>
</reference>
<gene>
    <name evidence="1" type="ORF">SORBI_3007G112700</name>
</gene>
<reference evidence="2" key="2">
    <citation type="journal article" date="2018" name="Plant J.">
        <title>The Sorghum bicolor reference genome: improved assembly, gene annotations, a transcriptome atlas, and signatures of genome organization.</title>
        <authorList>
            <person name="McCormick R.F."/>
            <person name="Truong S.K."/>
            <person name="Sreedasyam A."/>
            <person name="Jenkins J."/>
            <person name="Shu S."/>
            <person name="Sims D."/>
            <person name="Kennedy M."/>
            <person name="Amirebrahimi M."/>
            <person name="Weers B.D."/>
            <person name="McKinley B."/>
            <person name="Mattison A."/>
            <person name="Morishige D.T."/>
            <person name="Grimwood J."/>
            <person name="Schmutz J."/>
            <person name="Mullet J.E."/>
        </authorList>
    </citation>
    <scope>NUCLEOTIDE SEQUENCE [LARGE SCALE GENOMIC DNA]</scope>
    <source>
        <strain evidence="2">cv. BTx623</strain>
    </source>
</reference>
<dbReference type="Proteomes" id="UP000000768">
    <property type="component" value="Chromosome 7"/>
</dbReference>
<accession>A0A1B6PH84</accession>
<sequence length="64" mass="7126">MKPASPRSKRRLLWDWGARSRLLPLNMGNGGGRGGGNRWLFGGSGVVQHSKDKEELEAYRESTN</sequence>